<sequence>MKATTVAPAQAGVHAEQIWAWLGEVPDPEIPVISIVDLGIVRDVRVADDGACDVTITPTYSGCPAMQVIADAITEALHAHGVATVRLHNQLSPAWTTDWMSEAGKAALRGYGIAPPAQQVIDISGLRAGPLAAISRRASLAPTVACPHCGSTHTEITSQFGSTPCKALYKCLACREPFDYFKCH</sequence>
<accession>A0A6L8KDV2</accession>
<name>A0A6L8KDV2_9BURK</name>
<evidence type="ECO:0000259" key="2">
    <source>
        <dbReference type="Pfam" id="PF23451"/>
    </source>
</evidence>
<dbReference type="InterPro" id="IPR056572">
    <property type="entry name" value="Zn_ribbon_PaaD"/>
</dbReference>
<keyword evidence="4" id="KW-1185">Reference proteome</keyword>
<dbReference type="PANTHER" id="PTHR42831:SF3">
    <property type="entry name" value="1,2-PHENYLACETYL-COA EPOXIDASE, SUBUNIT D-RELATED"/>
    <property type="match status" value="1"/>
</dbReference>
<dbReference type="InterPro" id="IPR002744">
    <property type="entry name" value="MIP18-like"/>
</dbReference>
<evidence type="ECO:0000259" key="1">
    <source>
        <dbReference type="Pfam" id="PF01883"/>
    </source>
</evidence>
<feature type="domain" description="PaaD zinc beta ribbon" evidence="2">
    <location>
        <begin position="139"/>
        <end position="182"/>
    </location>
</feature>
<proteinExistence type="predicted"/>
<dbReference type="Gene3D" id="3.30.300.130">
    <property type="entry name" value="Fe-S cluster assembly (FSCA)"/>
    <property type="match status" value="1"/>
</dbReference>
<dbReference type="Pfam" id="PF01883">
    <property type="entry name" value="FeS_assembly_P"/>
    <property type="match status" value="1"/>
</dbReference>
<dbReference type="EMBL" id="WWCN01000017">
    <property type="protein sequence ID" value="MYM25556.1"/>
    <property type="molecule type" value="Genomic_DNA"/>
</dbReference>
<evidence type="ECO:0000313" key="4">
    <source>
        <dbReference type="Proteomes" id="UP000479335"/>
    </source>
</evidence>
<dbReference type="Proteomes" id="UP000479335">
    <property type="component" value="Unassembled WGS sequence"/>
</dbReference>
<dbReference type="SUPFAM" id="SSF117916">
    <property type="entry name" value="Fe-S cluster assembly (FSCA) domain-like"/>
    <property type="match status" value="1"/>
</dbReference>
<dbReference type="PANTHER" id="PTHR42831">
    <property type="entry name" value="FE-S PROTEIN MATURATION AUXILIARY FACTOR YITW"/>
    <property type="match status" value="1"/>
</dbReference>
<dbReference type="NCBIfam" id="TIGR02159">
    <property type="entry name" value="PA_CoA_Oxy4"/>
    <property type="match status" value="1"/>
</dbReference>
<organism evidence="3 4">
    <name type="scientific">Duganella flavida</name>
    <dbReference type="NCBI Taxonomy" id="2692175"/>
    <lineage>
        <taxon>Bacteria</taxon>
        <taxon>Pseudomonadati</taxon>
        <taxon>Pseudomonadota</taxon>
        <taxon>Betaproteobacteria</taxon>
        <taxon>Burkholderiales</taxon>
        <taxon>Oxalobacteraceae</taxon>
        <taxon>Telluria group</taxon>
        <taxon>Duganella</taxon>
    </lineage>
</organism>
<dbReference type="RefSeq" id="WP_161009009.1">
    <property type="nucleotide sequence ID" value="NZ_WWCN01000017.1"/>
</dbReference>
<dbReference type="AlphaFoldDB" id="A0A6L8KDV2"/>
<dbReference type="InterPro" id="IPR034904">
    <property type="entry name" value="FSCA_dom_sf"/>
</dbReference>
<dbReference type="InterPro" id="IPR052339">
    <property type="entry name" value="Fe-S_Maturation_MIP18"/>
</dbReference>
<feature type="domain" description="MIP18 family-like" evidence="1">
    <location>
        <begin position="16"/>
        <end position="79"/>
    </location>
</feature>
<evidence type="ECO:0000313" key="3">
    <source>
        <dbReference type="EMBL" id="MYM25556.1"/>
    </source>
</evidence>
<gene>
    <name evidence="3" type="primary">paaJ</name>
    <name evidence="3" type="ORF">GTP46_23270</name>
</gene>
<comment type="caution">
    <text evidence="3">The sequence shown here is derived from an EMBL/GenBank/DDBJ whole genome shotgun (WGS) entry which is preliminary data.</text>
</comment>
<reference evidence="3 4" key="1">
    <citation type="submission" date="2019-12" db="EMBL/GenBank/DDBJ databases">
        <title>Novel species isolated from a subtropical stream in China.</title>
        <authorList>
            <person name="Lu H."/>
        </authorList>
    </citation>
    <scope>NUCLEOTIDE SEQUENCE [LARGE SCALE GENOMIC DNA]</scope>
    <source>
        <strain evidence="3 4">FT135W</strain>
    </source>
</reference>
<protein>
    <submittedName>
        <fullName evidence="3">Phenylacetate-CoA oxygenase subunit PaaJ</fullName>
    </submittedName>
</protein>
<dbReference type="InterPro" id="IPR011883">
    <property type="entry name" value="PaaD-like"/>
</dbReference>
<dbReference type="Pfam" id="PF23451">
    <property type="entry name" value="Zn_ribbon_PaaD"/>
    <property type="match status" value="1"/>
</dbReference>